<protein>
    <submittedName>
        <fullName evidence="1">Uncharacterized protein</fullName>
    </submittedName>
</protein>
<name>A0AAV2LX56_KNICA</name>
<evidence type="ECO:0000313" key="2">
    <source>
        <dbReference type="Proteomes" id="UP001497482"/>
    </source>
</evidence>
<organism evidence="1 2">
    <name type="scientific">Knipowitschia caucasica</name>
    <name type="common">Caucasian dwarf goby</name>
    <name type="synonym">Pomatoschistus caucasicus</name>
    <dbReference type="NCBI Taxonomy" id="637954"/>
    <lineage>
        <taxon>Eukaryota</taxon>
        <taxon>Metazoa</taxon>
        <taxon>Chordata</taxon>
        <taxon>Craniata</taxon>
        <taxon>Vertebrata</taxon>
        <taxon>Euteleostomi</taxon>
        <taxon>Actinopterygii</taxon>
        <taxon>Neopterygii</taxon>
        <taxon>Teleostei</taxon>
        <taxon>Neoteleostei</taxon>
        <taxon>Acanthomorphata</taxon>
        <taxon>Gobiaria</taxon>
        <taxon>Gobiiformes</taxon>
        <taxon>Gobioidei</taxon>
        <taxon>Gobiidae</taxon>
        <taxon>Gobiinae</taxon>
        <taxon>Knipowitschia</taxon>
    </lineage>
</organism>
<evidence type="ECO:0000313" key="1">
    <source>
        <dbReference type="EMBL" id="CAL1605655.1"/>
    </source>
</evidence>
<dbReference type="Proteomes" id="UP001497482">
    <property type="component" value="Chromosome 5"/>
</dbReference>
<keyword evidence="2" id="KW-1185">Reference proteome</keyword>
<accession>A0AAV2LX56</accession>
<proteinExistence type="predicted"/>
<sequence length="99" mass="10363">MASVIAPAEAPQLHKPAVDLTALSPALTYTLPPPLCTQTQSQTHRMAPGVAPLACHNCRNQGPVVVVVVVVDGEEVCEGLCVCVSCLGRFLEGEGEKNK</sequence>
<gene>
    <name evidence="1" type="ORF">KC01_LOCUS32993</name>
</gene>
<dbReference type="EMBL" id="OZ035827">
    <property type="protein sequence ID" value="CAL1605655.1"/>
    <property type="molecule type" value="Genomic_DNA"/>
</dbReference>
<dbReference type="AlphaFoldDB" id="A0AAV2LX56"/>
<reference evidence="1 2" key="1">
    <citation type="submission" date="2024-04" db="EMBL/GenBank/DDBJ databases">
        <authorList>
            <person name="Waldvogel A.-M."/>
            <person name="Schoenle A."/>
        </authorList>
    </citation>
    <scope>NUCLEOTIDE SEQUENCE [LARGE SCALE GENOMIC DNA]</scope>
</reference>